<feature type="non-terminal residue" evidence="1">
    <location>
        <position position="1"/>
    </location>
</feature>
<name>A0A5J4TRA6_9EUKA</name>
<proteinExistence type="predicted"/>
<evidence type="ECO:0000313" key="1">
    <source>
        <dbReference type="EMBL" id="KAA6360422.1"/>
    </source>
</evidence>
<reference evidence="1 2" key="1">
    <citation type="submission" date="2019-03" db="EMBL/GenBank/DDBJ databases">
        <title>Single cell metagenomics reveals metabolic interactions within the superorganism composed of flagellate Streblomastix strix and complex community of Bacteroidetes bacteria on its surface.</title>
        <authorList>
            <person name="Treitli S.C."/>
            <person name="Kolisko M."/>
            <person name="Husnik F."/>
            <person name="Keeling P."/>
            <person name="Hampl V."/>
        </authorList>
    </citation>
    <scope>NUCLEOTIDE SEQUENCE [LARGE SCALE GENOMIC DNA]</scope>
    <source>
        <strain evidence="1">ST1C</strain>
    </source>
</reference>
<dbReference type="EMBL" id="SNRW01026970">
    <property type="protein sequence ID" value="KAA6360422.1"/>
    <property type="molecule type" value="Genomic_DNA"/>
</dbReference>
<dbReference type="AlphaFoldDB" id="A0A5J4TRA6"/>
<sequence>KITKIVELYLIRRWVFLAHASSNQPIFSVAYERLRRIEQVAQLIMGANIKADGSVGADGSVIAAKRYKEHSRIVEAKLLFQ</sequence>
<organism evidence="1 2">
    <name type="scientific">Streblomastix strix</name>
    <dbReference type="NCBI Taxonomy" id="222440"/>
    <lineage>
        <taxon>Eukaryota</taxon>
        <taxon>Metamonada</taxon>
        <taxon>Preaxostyla</taxon>
        <taxon>Oxymonadida</taxon>
        <taxon>Streblomastigidae</taxon>
        <taxon>Streblomastix</taxon>
    </lineage>
</organism>
<accession>A0A5J4TRA6</accession>
<comment type="caution">
    <text evidence="1">The sequence shown here is derived from an EMBL/GenBank/DDBJ whole genome shotgun (WGS) entry which is preliminary data.</text>
</comment>
<dbReference type="Proteomes" id="UP000324800">
    <property type="component" value="Unassembled WGS sequence"/>
</dbReference>
<protein>
    <submittedName>
        <fullName evidence="1">Uncharacterized protein</fullName>
    </submittedName>
</protein>
<gene>
    <name evidence="1" type="ORF">EZS28_044051</name>
</gene>
<evidence type="ECO:0000313" key="2">
    <source>
        <dbReference type="Proteomes" id="UP000324800"/>
    </source>
</evidence>